<dbReference type="InterPro" id="IPR019494">
    <property type="entry name" value="FIST_C"/>
</dbReference>
<dbReference type="EMBL" id="FZNN01000008">
    <property type="protein sequence ID" value="SNR52646.1"/>
    <property type="molecule type" value="Genomic_DNA"/>
</dbReference>
<name>A0A238X158_9RHOB</name>
<organism evidence="3 4">
    <name type="scientific">Puniceibacterium sediminis</name>
    <dbReference type="NCBI Taxonomy" id="1608407"/>
    <lineage>
        <taxon>Bacteria</taxon>
        <taxon>Pseudomonadati</taxon>
        <taxon>Pseudomonadota</taxon>
        <taxon>Alphaproteobacteria</taxon>
        <taxon>Rhodobacterales</taxon>
        <taxon>Paracoccaceae</taxon>
        <taxon>Puniceibacterium</taxon>
    </lineage>
</organism>
<feature type="domain" description="FIST C-domain" evidence="2">
    <location>
        <begin position="248"/>
        <end position="378"/>
    </location>
</feature>
<sequence length="398" mass="42409">MDGGGTGTDSGSGLTARAPQPGALRVAQVSADHPAPLDAICAQLTAEPLELILLFVSPEADFRAVTRQARGRFGNADVLACTTAGELGRLGYEEGQIIAVGFPAALFSARTYAISDLHALNEQAVIDTAIQHRSALTRRAGDLPWEFAFLMIDGLSLCEEHLSAMLAAGLGPMSLFGGSTGDGTAFQQTWLARNGTVLENAALVALVRSRCPVHVFSLDHLMPTDTRMVVTAADPERRIVQEINAEPAAAEYARLLGKDPNQLDPFIFAAHPVVVRLGDTHHVRAIRQVNDAGDLVFFSAINEGMVLTLAEPEDITRHLDRELAALARAGGAAPQILGCDCMLRRIEAGQSQKTHEISAILRDRNVIGFSTYGEQIGALHVNQTLTGVAIYPPPATED</sequence>
<dbReference type="Proteomes" id="UP000198417">
    <property type="component" value="Unassembled WGS sequence"/>
</dbReference>
<dbReference type="SMART" id="SM01204">
    <property type="entry name" value="FIST_C"/>
    <property type="match status" value="1"/>
</dbReference>
<dbReference type="AlphaFoldDB" id="A0A238X158"/>
<dbReference type="InterPro" id="IPR013702">
    <property type="entry name" value="FIST_domain_N"/>
</dbReference>
<evidence type="ECO:0000259" key="2">
    <source>
        <dbReference type="SMART" id="SM01204"/>
    </source>
</evidence>
<keyword evidence="4" id="KW-1185">Reference proteome</keyword>
<feature type="domain" description="FIST" evidence="1">
    <location>
        <begin position="47"/>
        <end position="247"/>
    </location>
</feature>
<evidence type="ECO:0000259" key="1">
    <source>
        <dbReference type="SMART" id="SM00897"/>
    </source>
</evidence>
<evidence type="ECO:0000313" key="3">
    <source>
        <dbReference type="EMBL" id="SNR52646.1"/>
    </source>
</evidence>
<gene>
    <name evidence="3" type="ORF">SAMN06265370_108178</name>
</gene>
<dbReference type="Pfam" id="PF10442">
    <property type="entry name" value="FIST_C"/>
    <property type="match status" value="1"/>
</dbReference>
<protein>
    <submittedName>
        <fullName evidence="3">Uncharacterized conserved protein, contains FIST_N domain</fullName>
    </submittedName>
</protein>
<dbReference type="Pfam" id="PF08495">
    <property type="entry name" value="FIST"/>
    <property type="match status" value="1"/>
</dbReference>
<accession>A0A238X158</accession>
<dbReference type="SMART" id="SM00897">
    <property type="entry name" value="FIST"/>
    <property type="match status" value="1"/>
</dbReference>
<proteinExistence type="predicted"/>
<evidence type="ECO:0000313" key="4">
    <source>
        <dbReference type="Proteomes" id="UP000198417"/>
    </source>
</evidence>
<reference evidence="3 4" key="1">
    <citation type="submission" date="2017-06" db="EMBL/GenBank/DDBJ databases">
        <authorList>
            <person name="Kim H.J."/>
            <person name="Triplett B.A."/>
        </authorList>
    </citation>
    <scope>NUCLEOTIDE SEQUENCE [LARGE SCALE GENOMIC DNA]</scope>
    <source>
        <strain evidence="3 4">DSM 29052</strain>
    </source>
</reference>
<dbReference type="PANTHER" id="PTHR40252">
    <property type="entry name" value="BLR0328 PROTEIN"/>
    <property type="match status" value="1"/>
</dbReference>
<dbReference type="PANTHER" id="PTHR40252:SF2">
    <property type="entry name" value="BLR0328 PROTEIN"/>
    <property type="match status" value="1"/>
</dbReference>